<dbReference type="PANTHER" id="PTHR12236:SF79">
    <property type="entry name" value="CUTICULAR PROTEIN 50CB-RELATED"/>
    <property type="match status" value="1"/>
</dbReference>
<dbReference type="InterPro" id="IPR031311">
    <property type="entry name" value="CHIT_BIND_RR_consensus"/>
</dbReference>
<dbReference type="GO" id="GO:0031012">
    <property type="term" value="C:extracellular matrix"/>
    <property type="evidence" value="ECO:0007669"/>
    <property type="project" value="TreeGrafter"/>
</dbReference>
<dbReference type="PANTHER" id="PTHR12236">
    <property type="entry name" value="STRUCTURAL CONTITUENT OF CUTICLE"/>
    <property type="match status" value="1"/>
</dbReference>
<dbReference type="GO" id="GO:0005615">
    <property type="term" value="C:extracellular space"/>
    <property type="evidence" value="ECO:0007669"/>
    <property type="project" value="TreeGrafter"/>
</dbReference>
<feature type="region of interest" description="Disordered" evidence="3">
    <location>
        <begin position="119"/>
        <end position="170"/>
    </location>
</feature>
<evidence type="ECO:0000256" key="2">
    <source>
        <dbReference type="PROSITE-ProRule" id="PRU00497"/>
    </source>
</evidence>
<name>A0AA39KQK2_9HYME</name>
<gene>
    <name evidence="4" type="ORF">PV328_010712</name>
</gene>
<dbReference type="Pfam" id="PF00379">
    <property type="entry name" value="Chitin_bind_4"/>
    <property type="match status" value="1"/>
</dbReference>
<evidence type="ECO:0000256" key="1">
    <source>
        <dbReference type="ARBA" id="ARBA00022460"/>
    </source>
</evidence>
<dbReference type="PROSITE" id="PS00233">
    <property type="entry name" value="CHIT_BIND_RR_1"/>
    <property type="match status" value="1"/>
</dbReference>
<evidence type="ECO:0000313" key="5">
    <source>
        <dbReference type="Proteomes" id="UP001168990"/>
    </source>
</evidence>
<feature type="compositionally biased region" description="Polar residues" evidence="3">
    <location>
        <begin position="119"/>
        <end position="145"/>
    </location>
</feature>
<proteinExistence type="predicted"/>
<feature type="compositionally biased region" description="Polar residues" evidence="3">
    <location>
        <begin position="159"/>
        <end position="170"/>
    </location>
</feature>
<dbReference type="PROSITE" id="PS51155">
    <property type="entry name" value="CHIT_BIND_RR_2"/>
    <property type="match status" value="1"/>
</dbReference>
<sequence>MRLVLGSLEPSGYRPPSSGIPSNRYLSPSNGGSSIVLTPKSHYLPTPYQNPTQPNVIPNSQYLPSGHVSVLPHSTSVIGAMPSVQYLPTDPNQLPHSSPMSASISNHYHRDHGTINTVENSLTSQRSPSSKTSVINSRTPLQSGKSDIIPSRYLPPSQRPGTFTQAIPSSNYLPANHNQYSNEIDQLSISLKPPISNIYLMPNKFLHSKSESKGSQDLFNGSSNRDSFSQSPGTYNQANGGYSDGIAGYDNGPGVSKYEFEYAVKDEFGNDYTHKESQNDDDTRGVYTVLLPDGRKQIVHYTANSDGYKPSITYEETATKSGYDQGYKY</sequence>
<keyword evidence="1 2" id="KW-0193">Cuticle</keyword>
<evidence type="ECO:0008006" key="6">
    <source>
        <dbReference type="Google" id="ProtNLM"/>
    </source>
</evidence>
<organism evidence="4 5">
    <name type="scientific">Microctonus aethiopoides</name>
    <dbReference type="NCBI Taxonomy" id="144406"/>
    <lineage>
        <taxon>Eukaryota</taxon>
        <taxon>Metazoa</taxon>
        <taxon>Ecdysozoa</taxon>
        <taxon>Arthropoda</taxon>
        <taxon>Hexapoda</taxon>
        <taxon>Insecta</taxon>
        <taxon>Pterygota</taxon>
        <taxon>Neoptera</taxon>
        <taxon>Endopterygota</taxon>
        <taxon>Hymenoptera</taxon>
        <taxon>Apocrita</taxon>
        <taxon>Ichneumonoidea</taxon>
        <taxon>Braconidae</taxon>
        <taxon>Euphorinae</taxon>
        <taxon>Microctonus</taxon>
    </lineage>
</organism>
<dbReference type="InterPro" id="IPR000618">
    <property type="entry name" value="Insect_cuticle"/>
</dbReference>
<keyword evidence="5" id="KW-1185">Reference proteome</keyword>
<evidence type="ECO:0000313" key="4">
    <source>
        <dbReference type="EMBL" id="KAK0170109.1"/>
    </source>
</evidence>
<reference evidence="4" key="2">
    <citation type="submission" date="2023-03" db="EMBL/GenBank/DDBJ databases">
        <authorList>
            <person name="Inwood S.N."/>
            <person name="Skelly J.G."/>
            <person name="Guhlin J."/>
            <person name="Harrop T.W.R."/>
            <person name="Goldson S.G."/>
            <person name="Dearden P.K."/>
        </authorList>
    </citation>
    <scope>NUCLEOTIDE SEQUENCE</scope>
    <source>
        <strain evidence="4">Irish</strain>
        <tissue evidence="4">Whole body</tissue>
    </source>
</reference>
<dbReference type="InterPro" id="IPR051217">
    <property type="entry name" value="Insect_Cuticle_Struc_Prot"/>
</dbReference>
<dbReference type="Proteomes" id="UP001168990">
    <property type="component" value="Unassembled WGS sequence"/>
</dbReference>
<feature type="region of interest" description="Disordered" evidence="3">
    <location>
        <begin position="210"/>
        <end position="241"/>
    </location>
</feature>
<reference evidence="4" key="1">
    <citation type="journal article" date="2023" name="bioRxiv">
        <title>Scaffold-level genome assemblies of two parasitoid biocontrol wasps reveal the parthenogenesis mechanism and an associated novel virus.</title>
        <authorList>
            <person name="Inwood S."/>
            <person name="Skelly J."/>
            <person name="Guhlin J."/>
            <person name="Harrop T."/>
            <person name="Goldson S."/>
            <person name="Dearden P."/>
        </authorList>
    </citation>
    <scope>NUCLEOTIDE SEQUENCE</scope>
    <source>
        <strain evidence="4">Irish</strain>
        <tissue evidence="4">Whole body</tissue>
    </source>
</reference>
<feature type="region of interest" description="Disordered" evidence="3">
    <location>
        <begin position="1"/>
        <end position="26"/>
    </location>
</feature>
<protein>
    <recommendedName>
        <fullName evidence="6">Pro-resilin</fullName>
    </recommendedName>
</protein>
<dbReference type="AlphaFoldDB" id="A0AA39KQK2"/>
<dbReference type="EMBL" id="JAQQBS010000004">
    <property type="protein sequence ID" value="KAK0170109.1"/>
    <property type="molecule type" value="Genomic_DNA"/>
</dbReference>
<feature type="compositionally biased region" description="Polar residues" evidence="3">
    <location>
        <begin position="215"/>
        <end position="240"/>
    </location>
</feature>
<evidence type="ECO:0000256" key="3">
    <source>
        <dbReference type="SAM" id="MobiDB-lite"/>
    </source>
</evidence>
<dbReference type="GO" id="GO:0042302">
    <property type="term" value="F:structural constituent of cuticle"/>
    <property type="evidence" value="ECO:0007669"/>
    <property type="project" value="UniProtKB-UniRule"/>
</dbReference>
<comment type="caution">
    <text evidence="4">The sequence shown here is derived from an EMBL/GenBank/DDBJ whole genome shotgun (WGS) entry which is preliminary data.</text>
</comment>
<accession>A0AA39KQK2</accession>